<dbReference type="Pfam" id="PF25342">
    <property type="entry name" value="GT_PLOD"/>
    <property type="match status" value="1"/>
</dbReference>
<name>A0A8K1D5T9_9PASS</name>
<evidence type="ECO:0000313" key="3">
    <source>
        <dbReference type="Proteomes" id="UP000796761"/>
    </source>
</evidence>
<comment type="caution">
    <text evidence="2">The sequence shown here is derived from an EMBL/GenBank/DDBJ whole genome shotgun (WGS) entry which is preliminary data.</text>
</comment>
<proteinExistence type="predicted"/>
<dbReference type="EMBL" id="SWJQ01003629">
    <property type="protein sequence ID" value="TRZ05690.1"/>
    <property type="molecule type" value="Genomic_DNA"/>
</dbReference>
<reference evidence="2" key="1">
    <citation type="submission" date="2019-04" db="EMBL/GenBank/DDBJ databases">
        <title>Genome assembly of Zosterops borbonicus 15179.</title>
        <authorList>
            <person name="Leroy T."/>
            <person name="Anselmetti Y."/>
            <person name="Tilak M.-K."/>
            <person name="Nabholz B."/>
        </authorList>
    </citation>
    <scope>NUCLEOTIDE SEQUENCE</scope>
    <source>
        <strain evidence="2">HGM_15179</strain>
        <tissue evidence="2">Muscle</tissue>
    </source>
</reference>
<feature type="non-terminal residue" evidence="2">
    <location>
        <position position="1"/>
    </location>
</feature>
<dbReference type="Proteomes" id="UP000796761">
    <property type="component" value="Unassembled WGS sequence"/>
</dbReference>
<accession>A0A8K1D5T9</accession>
<dbReference type="GO" id="GO:0008475">
    <property type="term" value="F:procollagen-lysine 5-dioxygenase activity"/>
    <property type="evidence" value="ECO:0007669"/>
    <property type="project" value="TreeGrafter"/>
</dbReference>
<evidence type="ECO:0000259" key="1">
    <source>
        <dbReference type="Pfam" id="PF25342"/>
    </source>
</evidence>
<feature type="non-terminal residue" evidence="2">
    <location>
        <position position="91"/>
    </location>
</feature>
<dbReference type="PANTHER" id="PTHR10730">
    <property type="entry name" value="PROCOLLAGEN-LYSINE,2-OXOGLUTARATE 5-DIOXYGENASE/GLYCOSYLTRANSFERASE 25 FAMILY MEMBER"/>
    <property type="match status" value="1"/>
</dbReference>
<keyword evidence="3" id="KW-1185">Reference proteome</keyword>
<evidence type="ECO:0000313" key="2">
    <source>
        <dbReference type="EMBL" id="TRZ05690.1"/>
    </source>
</evidence>
<dbReference type="PANTHER" id="PTHR10730:SF45">
    <property type="entry name" value="PROCOLLAGEN-LYSINE,2-OXOGLUTARATE 5-DIOXYGENASE"/>
    <property type="match status" value="1"/>
</dbReference>
<dbReference type="InterPro" id="IPR050757">
    <property type="entry name" value="Collagen_mod_GT25"/>
</dbReference>
<feature type="domain" description="PLOD1-3-like GT" evidence="1">
    <location>
        <begin position="1"/>
        <end position="91"/>
    </location>
</feature>
<protein>
    <recommendedName>
        <fullName evidence="1">PLOD1-3-like GT domain-containing protein</fullName>
    </recommendedName>
</protein>
<dbReference type="GO" id="GO:0005783">
    <property type="term" value="C:endoplasmic reticulum"/>
    <property type="evidence" value="ECO:0007669"/>
    <property type="project" value="TreeGrafter"/>
</dbReference>
<gene>
    <name evidence="2" type="ORF">HGM15179_021417</name>
</gene>
<organism evidence="2 3">
    <name type="scientific">Zosterops borbonicus</name>
    <dbReference type="NCBI Taxonomy" id="364589"/>
    <lineage>
        <taxon>Eukaryota</taxon>
        <taxon>Metazoa</taxon>
        <taxon>Chordata</taxon>
        <taxon>Craniata</taxon>
        <taxon>Vertebrata</taxon>
        <taxon>Euteleostomi</taxon>
        <taxon>Archelosauria</taxon>
        <taxon>Archosauria</taxon>
        <taxon>Dinosauria</taxon>
        <taxon>Saurischia</taxon>
        <taxon>Theropoda</taxon>
        <taxon>Coelurosauria</taxon>
        <taxon>Aves</taxon>
        <taxon>Neognathae</taxon>
        <taxon>Neoaves</taxon>
        <taxon>Telluraves</taxon>
        <taxon>Australaves</taxon>
        <taxon>Passeriformes</taxon>
        <taxon>Sylvioidea</taxon>
        <taxon>Zosteropidae</taxon>
        <taxon>Zosterops</taxon>
    </lineage>
</organism>
<sequence length="91" mass="10535">FIGYAPALWALVQRWHFRDDDDDQLFYTQLYLDPELRSDLSLALDHHSRIFQNLNGALDEVTIRFEPDGNRVRNEISGAWPVVIHGNGPTK</sequence>
<dbReference type="OrthoDB" id="69177at2759"/>
<dbReference type="AlphaFoldDB" id="A0A8K1D5T9"/>
<dbReference type="InterPro" id="IPR057589">
    <property type="entry name" value="GT_PLOD"/>
</dbReference>